<dbReference type="Proteomes" id="UP000501926">
    <property type="component" value="Chromosome"/>
</dbReference>
<evidence type="ECO:0000313" key="13">
    <source>
        <dbReference type="EMBL" id="CAJ74552.1"/>
    </source>
</evidence>
<dbReference type="Proteomes" id="UP000221734">
    <property type="component" value="Chromosome Kuenenia_stuttgartiensis_MBR1"/>
</dbReference>
<dbReference type="GO" id="GO:0005886">
    <property type="term" value="C:plasma membrane"/>
    <property type="evidence" value="ECO:0007669"/>
    <property type="project" value="UniProtKB-SubCell"/>
</dbReference>
<proteinExistence type="inferred from homology"/>
<feature type="transmembrane region" description="Helical" evidence="11">
    <location>
        <begin position="126"/>
        <end position="145"/>
    </location>
</feature>
<reference evidence="15" key="4">
    <citation type="submission" date="2017-10" db="EMBL/GenBank/DDBJ databases">
        <authorList>
            <person name="Banno H."/>
            <person name="Chua N.-H."/>
        </authorList>
    </citation>
    <scope>NUCLEOTIDE SEQUENCE [LARGE SCALE GENOMIC DNA]</scope>
    <source>
        <strain evidence="15">Kuenenia_mbr1_ru-nijmegen</strain>
    </source>
</reference>
<feature type="transmembrane region" description="Helical" evidence="11">
    <location>
        <begin position="222"/>
        <end position="250"/>
    </location>
</feature>
<dbReference type="NCBIfam" id="TIGR01131">
    <property type="entry name" value="ATP_synt_6_or_A"/>
    <property type="match status" value="1"/>
</dbReference>
<keyword evidence="4 11" id="KW-0138">CF(0)</keyword>
<comment type="similarity">
    <text evidence="2 11 12">Belongs to the ATPase A chain family.</text>
</comment>
<keyword evidence="16" id="KW-1185">Reference proteome</keyword>
<keyword evidence="6 11" id="KW-0375">Hydrogen ion transport</keyword>
<sequence length="257" mass="28428">MSAEGHGGDGGTSTELPSFLDFIPSDAHSQFFGLTKHEWVPIVMSALIIIFLGLFSLLATRKLRMVPGRIQSLLELIVEGLENFTKSQMGRVAERFIPFIGTFFIYIFCMNMLGQIPLFHSPTSNLNTTVALALIVFFATQYQGIKSKGVFGYLKHMVGKPVWLAPLTFPLHIMQEVLSRPLSLSMRLFGNILGEDTVIAIFIGFAPFLLGFIPLPIHLPMVFLALLGSTIQAMIFALLASFYIAGAIGIHDEEEHH</sequence>
<dbReference type="InterPro" id="IPR045082">
    <property type="entry name" value="ATP_syn_F0_a_bact/chloroplast"/>
</dbReference>
<keyword evidence="9 11" id="KW-0472">Membrane</keyword>
<reference evidence="16" key="3">
    <citation type="submission" date="2017-10" db="EMBL/GenBank/DDBJ databases">
        <authorList>
            <person name="Frank J."/>
        </authorList>
    </citation>
    <scope>NUCLEOTIDE SEQUENCE [LARGE SCALE GENOMIC DNA]</scope>
</reference>
<reference evidence="13" key="2">
    <citation type="submission" date="2006-01" db="EMBL/GenBank/DDBJ databases">
        <authorList>
            <person name="Genoscope"/>
        </authorList>
    </citation>
    <scope>NUCLEOTIDE SEQUENCE</scope>
</reference>
<evidence type="ECO:0000313" key="16">
    <source>
        <dbReference type="Proteomes" id="UP000221734"/>
    </source>
</evidence>
<dbReference type="EMBL" id="LT934425">
    <property type="protein sequence ID" value="SOH02648.1"/>
    <property type="molecule type" value="Genomic_DNA"/>
</dbReference>
<dbReference type="InterPro" id="IPR023011">
    <property type="entry name" value="ATP_synth_F0_asu_AS"/>
</dbReference>
<keyword evidence="13" id="KW-0378">Hydrolase</keyword>
<dbReference type="PANTHER" id="PTHR42823:SF3">
    <property type="entry name" value="ATP SYNTHASE SUBUNIT A, CHLOROPLASTIC"/>
    <property type="match status" value="1"/>
</dbReference>
<dbReference type="GO" id="GO:0042777">
    <property type="term" value="P:proton motive force-driven plasma membrane ATP synthesis"/>
    <property type="evidence" value="ECO:0007669"/>
    <property type="project" value="TreeGrafter"/>
</dbReference>
<comment type="subcellular location">
    <subcellularLocation>
        <location evidence="11 12">Cell membrane</location>
        <topology evidence="11 12">Multi-pass membrane protein</topology>
    </subcellularLocation>
    <subcellularLocation>
        <location evidence="1">Membrane</location>
        <topology evidence="1">Multi-pass membrane protein</topology>
    </subcellularLocation>
</comment>
<dbReference type="GO" id="GO:0045259">
    <property type="term" value="C:proton-transporting ATP synthase complex"/>
    <property type="evidence" value="ECO:0007669"/>
    <property type="project" value="UniProtKB-KW"/>
</dbReference>
<evidence type="ECO:0000256" key="12">
    <source>
        <dbReference type="RuleBase" id="RU000483"/>
    </source>
</evidence>
<feature type="transmembrane region" description="Helical" evidence="11">
    <location>
        <begin position="198"/>
        <end position="215"/>
    </location>
</feature>
<gene>
    <name evidence="11 13" type="primary">atpB</name>
    <name evidence="14" type="ORF">KsCSTR_22810</name>
    <name evidence="15" type="ORF">KSMBR1_0128</name>
    <name evidence="13" type="ORF">kuste3789</name>
</gene>
<evidence type="ECO:0000256" key="4">
    <source>
        <dbReference type="ARBA" id="ARBA00022547"/>
    </source>
</evidence>
<evidence type="ECO:0000313" key="15">
    <source>
        <dbReference type="EMBL" id="SOH02648.1"/>
    </source>
</evidence>
<evidence type="ECO:0000256" key="7">
    <source>
        <dbReference type="ARBA" id="ARBA00022989"/>
    </source>
</evidence>
<dbReference type="EMBL" id="CP049055">
    <property type="protein sequence ID" value="QII11660.1"/>
    <property type="molecule type" value="Genomic_DNA"/>
</dbReference>
<keyword evidence="11" id="KW-1003">Cell membrane</keyword>
<dbReference type="PRINTS" id="PR00123">
    <property type="entry name" value="ATPASEA"/>
</dbReference>
<dbReference type="OrthoDB" id="9789241at2"/>
<keyword evidence="3 11" id="KW-0813">Transport</keyword>
<evidence type="ECO:0000256" key="6">
    <source>
        <dbReference type="ARBA" id="ARBA00022781"/>
    </source>
</evidence>
<keyword evidence="5 11" id="KW-0812">Transmembrane</keyword>
<evidence type="ECO:0000256" key="5">
    <source>
        <dbReference type="ARBA" id="ARBA00022692"/>
    </source>
</evidence>
<feature type="transmembrane region" description="Helical" evidence="11">
    <location>
        <begin position="39"/>
        <end position="59"/>
    </location>
</feature>
<comment type="function">
    <text evidence="11 12">Key component of the proton channel; it plays a direct role in the translocation of protons across the membrane.</text>
</comment>
<evidence type="ECO:0000313" key="14">
    <source>
        <dbReference type="EMBL" id="QII11660.1"/>
    </source>
</evidence>
<evidence type="ECO:0000256" key="9">
    <source>
        <dbReference type="ARBA" id="ARBA00023136"/>
    </source>
</evidence>
<feature type="transmembrane region" description="Helical" evidence="11">
    <location>
        <begin position="96"/>
        <end position="114"/>
    </location>
</feature>
<reference evidence="14 17" key="5">
    <citation type="submission" date="2020-02" db="EMBL/GenBank/DDBJ databases">
        <title>Newly sequenced genome of strain CSTR1 showed variability in Candidatus Kuenenia stuttgartiensis genomes.</title>
        <authorList>
            <person name="Ding C."/>
            <person name="Adrian L."/>
        </authorList>
    </citation>
    <scope>NUCLEOTIDE SEQUENCE [LARGE SCALE GENOMIC DNA]</scope>
    <source>
        <strain evidence="14 17">CSTR1</strain>
    </source>
</reference>
<organism evidence="13">
    <name type="scientific">Kuenenia stuttgartiensis</name>
    <dbReference type="NCBI Taxonomy" id="174633"/>
    <lineage>
        <taxon>Bacteria</taxon>
        <taxon>Pseudomonadati</taxon>
        <taxon>Planctomycetota</taxon>
        <taxon>Candidatus Brocadiia</taxon>
        <taxon>Candidatus Brocadiales</taxon>
        <taxon>Candidatus Brocadiaceae</taxon>
        <taxon>Candidatus Kuenenia</taxon>
    </lineage>
</organism>
<evidence type="ECO:0000256" key="10">
    <source>
        <dbReference type="ARBA" id="ARBA00023310"/>
    </source>
</evidence>
<keyword evidence="7 11" id="KW-1133">Transmembrane helix</keyword>
<evidence type="ECO:0000256" key="8">
    <source>
        <dbReference type="ARBA" id="ARBA00023065"/>
    </source>
</evidence>
<dbReference type="CDD" id="cd00310">
    <property type="entry name" value="ATP-synt_Fo_a_6"/>
    <property type="match status" value="1"/>
</dbReference>
<keyword evidence="10 11" id="KW-0066">ATP synthesis</keyword>
<keyword evidence="8 11" id="KW-0406">Ion transport</keyword>
<dbReference type="HAMAP" id="MF_01393">
    <property type="entry name" value="ATP_synth_a_bact"/>
    <property type="match status" value="1"/>
</dbReference>
<evidence type="ECO:0000313" key="17">
    <source>
        <dbReference type="Proteomes" id="UP000501926"/>
    </source>
</evidence>
<dbReference type="AlphaFoldDB" id="Q1Q3F7"/>
<dbReference type="EMBL" id="CT573071">
    <property type="protein sequence ID" value="CAJ74552.1"/>
    <property type="molecule type" value="Genomic_DNA"/>
</dbReference>
<dbReference type="InterPro" id="IPR035908">
    <property type="entry name" value="F0_ATP_A_sf"/>
</dbReference>
<name>Q1Q3F7_KUEST</name>
<dbReference type="GO" id="GO:0016787">
    <property type="term" value="F:hydrolase activity"/>
    <property type="evidence" value="ECO:0007669"/>
    <property type="project" value="UniProtKB-KW"/>
</dbReference>
<dbReference type="InterPro" id="IPR000568">
    <property type="entry name" value="ATP_synth_F0_asu"/>
</dbReference>
<accession>Q1Q3F7</accession>
<dbReference type="GO" id="GO:0046933">
    <property type="term" value="F:proton-transporting ATP synthase activity, rotational mechanism"/>
    <property type="evidence" value="ECO:0007669"/>
    <property type="project" value="UniProtKB-UniRule"/>
</dbReference>
<dbReference type="Pfam" id="PF00119">
    <property type="entry name" value="ATP-synt_A"/>
    <property type="match status" value="1"/>
</dbReference>
<dbReference type="SUPFAM" id="SSF81336">
    <property type="entry name" value="F1F0 ATP synthase subunit A"/>
    <property type="match status" value="1"/>
</dbReference>
<evidence type="ECO:0000256" key="2">
    <source>
        <dbReference type="ARBA" id="ARBA00006810"/>
    </source>
</evidence>
<dbReference type="KEGG" id="kst:KSMBR1_0128"/>
<dbReference type="PANTHER" id="PTHR42823">
    <property type="entry name" value="ATP SYNTHASE SUBUNIT A, CHLOROPLASTIC"/>
    <property type="match status" value="1"/>
</dbReference>
<evidence type="ECO:0000256" key="1">
    <source>
        <dbReference type="ARBA" id="ARBA00004141"/>
    </source>
</evidence>
<evidence type="ECO:0000256" key="3">
    <source>
        <dbReference type="ARBA" id="ARBA00022448"/>
    </source>
</evidence>
<dbReference type="PROSITE" id="PS00449">
    <property type="entry name" value="ATPASE_A"/>
    <property type="match status" value="1"/>
</dbReference>
<dbReference type="Gene3D" id="1.20.120.220">
    <property type="entry name" value="ATP synthase, F0 complex, subunit A"/>
    <property type="match status" value="1"/>
</dbReference>
<evidence type="ECO:0000256" key="11">
    <source>
        <dbReference type="HAMAP-Rule" id="MF_01393"/>
    </source>
</evidence>
<dbReference type="RefSeq" id="WP_099323588.1">
    <property type="nucleotide sequence ID" value="NZ_CP049055.1"/>
</dbReference>
<protein>
    <recommendedName>
        <fullName evidence="11 12">ATP synthase subunit a</fullName>
    </recommendedName>
    <alternativeName>
        <fullName evidence="11">ATP synthase F0 sector subunit a</fullName>
    </alternativeName>
    <alternativeName>
        <fullName evidence="11">F-ATPase subunit 6</fullName>
    </alternativeName>
</protein>
<reference evidence="13" key="1">
    <citation type="journal article" date="2006" name="Nature">
        <title>Deciphering the evolution and metabolism of an anammox bacterium from a community genome.</title>
        <authorList>
            <person name="Strous M."/>
            <person name="Pelletier E."/>
            <person name="Mangenot S."/>
            <person name="Rattei T."/>
            <person name="Lehner A."/>
            <person name="Taylor M.W."/>
            <person name="Horn M."/>
            <person name="Daims H."/>
            <person name="Bartol-Mavel D."/>
            <person name="Wincker P."/>
            <person name="Barbe V."/>
            <person name="Fonknechten N."/>
            <person name="Vallenet D."/>
            <person name="Segurens B."/>
            <person name="Schenowitz-Truong C."/>
            <person name="Medigue C."/>
            <person name="Collingro A."/>
            <person name="Snel B."/>
            <person name="Dutilh B.E."/>
            <person name="OpDenCamp H.J.M."/>
            <person name="vanDerDrift C."/>
            <person name="Cirpus I."/>
            <person name="vanDePas-Schoonen K.T."/>
            <person name="Harhangi H.R."/>
            <person name="vanNiftrik L."/>
            <person name="Schmid M."/>
            <person name="Keltjens J."/>
            <person name="vanDeVossenberg J."/>
            <person name="Kartal B."/>
            <person name="Meier H."/>
            <person name="Frishman D."/>
            <person name="Huynen M.A."/>
            <person name="Mewes H."/>
            <person name="Weissenbach J."/>
            <person name="Jetten M.S.M."/>
            <person name="Wagner M."/>
            <person name="LePaslier D."/>
        </authorList>
    </citation>
    <scope>NUCLEOTIDE SEQUENCE</scope>
</reference>